<dbReference type="Proteomes" id="UP001529510">
    <property type="component" value="Unassembled WGS sequence"/>
</dbReference>
<proteinExistence type="predicted"/>
<name>A0ABD0Q8Y4_CIRMR</name>
<organism evidence="1 2">
    <name type="scientific">Cirrhinus mrigala</name>
    <name type="common">Mrigala</name>
    <dbReference type="NCBI Taxonomy" id="683832"/>
    <lineage>
        <taxon>Eukaryota</taxon>
        <taxon>Metazoa</taxon>
        <taxon>Chordata</taxon>
        <taxon>Craniata</taxon>
        <taxon>Vertebrata</taxon>
        <taxon>Euteleostomi</taxon>
        <taxon>Actinopterygii</taxon>
        <taxon>Neopterygii</taxon>
        <taxon>Teleostei</taxon>
        <taxon>Ostariophysi</taxon>
        <taxon>Cypriniformes</taxon>
        <taxon>Cyprinidae</taxon>
        <taxon>Labeoninae</taxon>
        <taxon>Labeonini</taxon>
        <taxon>Cirrhinus</taxon>
    </lineage>
</organism>
<evidence type="ECO:0000313" key="2">
    <source>
        <dbReference type="Proteomes" id="UP001529510"/>
    </source>
</evidence>
<gene>
    <name evidence="1" type="ORF">M9458_021725</name>
</gene>
<evidence type="ECO:0000313" key="1">
    <source>
        <dbReference type="EMBL" id="KAL0182350.1"/>
    </source>
</evidence>
<keyword evidence="2" id="KW-1185">Reference proteome</keyword>
<reference evidence="1 2" key="1">
    <citation type="submission" date="2024-05" db="EMBL/GenBank/DDBJ databases">
        <title>Genome sequencing and assembly of Indian major carp, Cirrhinus mrigala (Hamilton, 1822).</title>
        <authorList>
            <person name="Mohindra V."/>
            <person name="Chowdhury L.M."/>
            <person name="Lal K."/>
            <person name="Jena J.K."/>
        </authorList>
    </citation>
    <scope>NUCLEOTIDE SEQUENCE [LARGE SCALE GENOMIC DNA]</scope>
    <source>
        <strain evidence="1">CM1030</strain>
        <tissue evidence="1">Blood</tissue>
    </source>
</reference>
<protein>
    <submittedName>
        <fullName evidence="1">Uncharacterized protein</fullName>
    </submittedName>
</protein>
<comment type="caution">
    <text evidence="1">The sequence shown here is derived from an EMBL/GenBank/DDBJ whole genome shotgun (WGS) entry which is preliminary data.</text>
</comment>
<sequence length="75" mass="8703">NFVSERTYKLTVCFNFVCKAASVSRGIPELIRNVHHRIRSSVTMETERPEEESVPFLTFGHLDLDTKPLALQRRQ</sequence>
<accession>A0ABD0Q8Y4</accession>
<feature type="non-terminal residue" evidence="1">
    <location>
        <position position="1"/>
    </location>
</feature>
<dbReference type="AlphaFoldDB" id="A0ABD0Q8Y4"/>
<dbReference type="EMBL" id="JAMKFB020000010">
    <property type="protein sequence ID" value="KAL0182350.1"/>
    <property type="molecule type" value="Genomic_DNA"/>
</dbReference>